<keyword evidence="8" id="KW-1185">Reference proteome</keyword>
<evidence type="ECO:0000313" key="7">
    <source>
        <dbReference type="EMBL" id="MCY0965837.1"/>
    </source>
</evidence>
<comment type="caution">
    <text evidence="7">The sequence shown here is derived from an EMBL/GenBank/DDBJ whole genome shotgun (WGS) entry which is preliminary data.</text>
</comment>
<dbReference type="InterPro" id="IPR044665">
    <property type="entry name" value="E_coli_cyclophilin_A-like"/>
</dbReference>
<comment type="similarity">
    <text evidence="2 5">Belongs to the cyclophilin-type PPIase family.</text>
</comment>
<dbReference type="SUPFAM" id="SSF50891">
    <property type="entry name" value="Cyclophilin-like"/>
    <property type="match status" value="1"/>
</dbReference>
<evidence type="ECO:0000256" key="2">
    <source>
        <dbReference type="ARBA" id="ARBA00007365"/>
    </source>
</evidence>
<dbReference type="InterPro" id="IPR002130">
    <property type="entry name" value="Cyclophilin-type_PPIase_dom"/>
</dbReference>
<dbReference type="InterPro" id="IPR020892">
    <property type="entry name" value="Cyclophilin-type_PPIase_CS"/>
</dbReference>
<dbReference type="PANTHER" id="PTHR43246">
    <property type="entry name" value="PEPTIDYL-PROLYL CIS-TRANS ISOMERASE CYP38, CHLOROPLASTIC"/>
    <property type="match status" value="1"/>
</dbReference>
<dbReference type="GO" id="GO:0006457">
    <property type="term" value="P:protein folding"/>
    <property type="evidence" value="ECO:0007669"/>
    <property type="project" value="InterPro"/>
</dbReference>
<accession>A0A9X3EDY5</accession>
<dbReference type="PROSITE" id="PS00170">
    <property type="entry name" value="CSA_PPIASE_1"/>
    <property type="match status" value="1"/>
</dbReference>
<dbReference type="PIRSF" id="PIRSF001467">
    <property type="entry name" value="Peptidylpro_ismrse"/>
    <property type="match status" value="1"/>
</dbReference>
<comment type="function">
    <text evidence="1 5">PPIases accelerate the folding of proteins. It catalyzes the cis-trans isomerization of proline imidic peptide bonds in oligopeptides.</text>
</comment>
<keyword evidence="3 5" id="KW-0697">Rotamase</keyword>
<comment type="catalytic activity">
    <reaction evidence="5">
        <text>[protein]-peptidylproline (omega=180) = [protein]-peptidylproline (omega=0)</text>
        <dbReference type="Rhea" id="RHEA:16237"/>
        <dbReference type="Rhea" id="RHEA-COMP:10747"/>
        <dbReference type="Rhea" id="RHEA-COMP:10748"/>
        <dbReference type="ChEBI" id="CHEBI:83833"/>
        <dbReference type="ChEBI" id="CHEBI:83834"/>
        <dbReference type="EC" id="5.2.1.8"/>
    </reaction>
</comment>
<dbReference type="InterPro" id="IPR024936">
    <property type="entry name" value="Cyclophilin-type_PPIase"/>
</dbReference>
<dbReference type="Pfam" id="PF00160">
    <property type="entry name" value="Pro_isomerase"/>
    <property type="match status" value="1"/>
</dbReference>
<dbReference type="PROSITE" id="PS50072">
    <property type="entry name" value="CSA_PPIASE_2"/>
    <property type="match status" value="1"/>
</dbReference>
<sequence>MAGLATFSPLSQAEPVLVRLETNMGNIDLSLDRDKAPVSVDNFLTYVKSDQYNQTLFHRVIAGFMIQGGGYDTNMRQKATLPPIKNEADNGLSNLRGTIAMARTSNPNSATSQFFINVVDNRFLDHGTRDFGYAVFGKVTSGMDVVDAIAGVQTRPGDQPVKPVVLKHVQVLTEATTATPAK</sequence>
<name>A0A9X3EDY5_9GAMM</name>
<evidence type="ECO:0000256" key="3">
    <source>
        <dbReference type="ARBA" id="ARBA00023110"/>
    </source>
</evidence>
<dbReference type="Gene3D" id="2.40.100.10">
    <property type="entry name" value="Cyclophilin-like"/>
    <property type="match status" value="1"/>
</dbReference>
<protein>
    <recommendedName>
        <fullName evidence="5">Peptidyl-prolyl cis-trans isomerase</fullName>
        <shortName evidence="5">PPIase</shortName>
        <ecNumber evidence="5">5.2.1.8</ecNumber>
    </recommendedName>
</protein>
<dbReference type="Proteomes" id="UP001150830">
    <property type="component" value="Unassembled WGS sequence"/>
</dbReference>
<keyword evidence="4 5" id="KW-0413">Isomerase</keyword>
<dbReference type="EC" id="5.2.1.8" evidence="5"/>
<organism evidence="7 8">
    <name type="scientific">Parathalassolituus penaei</name>
    <dbReference type="NCBI Taxonomy" id="2997323"/>
    <lineage>
        <taxon>Bacteria</taxon>
        <taxon>Pseudomonadati</taxon>
        <taxon>Pseudomonadota</taxon>
        <taxon>Gammaproteobacteria</taxon>
        <taxon>Oceanospirillales</taxon>
        <taxon>Oceanospirillaceae</taxon>
        <taxon>Parathalassolituus</taxon>
    </lineage>
</organism>
<dbReference type="InterPro" id="IPR029000">
    <property type="entry name" value="Cyclophilin-like_dom_sf"/>
</dbReference>
<evidence type="ECO:0000256" key="5">
    <source>
        <dbReference type="RuleBase" id="RU363019"/>
    </source>
</evidence>
<reference evidence="7" key="1">
    <citation type="submission" date="2022-11" db="EMBL/GenBank/DDBJ databases">
        <title>Parathalassolutuus dongxingensis gen. nov., sp. nov., a novel member of family Oceanospirillaceae isolated from a coastal shrimp pond in Guangxi, China.</title>
        <authorList>
            <person name="Chen H."/>
        </authorList>
    </citation>
    <scope>NUCLEOTIDE SEQUENCE</scope>
    <source>
        <strain evidence="7">G-43</strain>
    </source>
</reference>
<evidence type="ECO:0000256" key="4">
    <source>
        <dbReference type="ARBA" id="ARBA00023235"/>
    </source>
</evidence>
<dbReference type="EMBL" id="JAPNOA010000029">
    <property type="protein sequence ID" value="MCY0965837.1"/>
    <property type="molecule type" value="Genomic_DNA"/>
</dbReference>
<dbReference type="GO" id="GO:0003755">
    <property type="term" value="F:peptidyl-prolyl cis-trans isomerase activity"/>
    <property type="evidence" value="ECO:0007669"/>
    <property type="project" value="UniProtKB-UniRule"/>
</dbReference>
<dbReference type="CDD" id="cd01920">
    <property type="entry name" value="cyclophilin_EcCYP_like"/>
    <property type="match status" value="1"/>
</dbReference>
<dbReference type="AlphaFoldDB" id="A0A9X3EDY5"/>
<evidence type="ECO:0000313" key="8">
    <source>
        <dbReference type="Proteomes" id="UP001150830"/>
    </source>
</evidence>
<proteinExistence type="inferred from homology"/>
<dbReference type="PRINTS" id="PR00153">
    <property type="entry name" value="CSAPPISMRASE"/>
</dbReference>
<gene>
    <name evidence="7" type="ORF">OUO13_11615</name>
</gene>
<feature type="domain" description="PPIase cyclophilin-type" evidence="6">
    <location>
        <begin position="21"/>
        <end position="171"/>
    </location>
</feature>
<evidence type="ECO:0000259" key="6">
    <source>
        <dbReference type="PROSITE" id="PS50072"/>
    </source>
</evidence>
<evidence type="ECO:0000256" key="1">
    <source>
        <dbReference type="ARBA" id="ARBA00002388"/>
    </source>
</evidence>